<protein>
    <submittedName>
        <fullName evidence="3">Uncharacterized protein</fullName>
    </submittedName>
</protein>
<evidence type="ECO:0000313" key="2">
    <source>
        <dbReference type="Proteomes" id="UP000829999"/>
    </source>
</evidence>
<evidence type="ECO:0000313" key="3">
    <source>
        <dbReference type="RefSeq" id="XP_050556587.1"/>
    </source>
</evidence>
<dbReference type="RefSeq" id="XP_050556587.1">
    <property type="nucleotide sequence ID" value="XM_050700630.1"/>
</dbReference>
<dbReference type="AlphaFoldDB" id="A0A9R0DZV9"/>
<sequence length="769" mass="88574">MGFDDYAYHIYQKHRLATALAIIKSKPKNINTEEYLDKLKSDVGKMNDDDDETVCSDDFLMDDDDMNDSVTILKDFDDEIIGHLVGGDDGGQPTQTSENNSQTTFYESSQSTAENIAKTNSDTVKTAETNEILHKNLVIQVQNEPKELTTNISTNLDLNAEMQLGEKRQNNSKDKTINENTDATFFDSQETQIYTVYGFSQNYTHYSQSQSQNNVSIPKQYLYKSFTPSETKILNANNVQRKDKIEMDRLNENNSNNCTVFDGNNTITRETINNTGKNNNIDKDLNSNKVISQENNDIFIVNENNKDSNMNKEVIVNNHSQYSQSIDDYFYEMQSFHDNNATSMDIDTEIVAENPVSNVTIANTEKYNENSEFNNANLCQFKDLTKNIERNTYTDVISNKNNDNFGQKNTNLLQNKDLTECVNTNTLQNRDFTEDYPKKTYENAISDKSNENFIPNDTNLLHNTDLTEECKITEEDYDSDEIISYKVLEEFNKVKIFVRRPNRRMSCDSYSSDSGYRSDSQRSNRSGKCYDIITALQLSGSWVNQSGSCLFHYLLQCPLVASTRDITAEIAQVLGELIDKLHEEEKYPSFLEELLETIDVTLQQVFEGVNSEENEFLKKDERIQRILLLNKSVHIQRHTIEKITYILEIFHSNITEIDSIYEIQNIDEIENVSYIFHILEILLKKYLKNKQVDSQVTTQNSQEILKKSSITDIWRKKWNPSQKKLEGSREKKCVLKELSDILNKIVVDCVSSYSLVAYSALKCFNSMQN</sequence>
<feature type="compositionally biased region" description="Polar residues" evidence="1">
    <location>
        <begin position="92"/>
        <end position="115"/>
    </location>
</feature>
<keyword evidence="2" id="KW-1185">Reference proteome</keyword>
<feature type="compositionally biased region" description="Low complexity" evidence="1">
    <location>
        <begin position="507"/>
        <end position="523"/>
    </location>
</feature>
<accession>A0A9R0DZV9</accession>
<dbReference type="OrthoDB" id="7387587at2759"/>
<dbReference type="Proteomes" id="UP000829999">
    <property type="component" value="Chromosome 19"/>
</dbReference>
<proteinExistence type="predicted"/>
<reference evidence="3" key="1">
    <citation type="submission" date="2025-08" db="UniProtKB">
        <authorList>
            <consortium name="RefSeq"/>
        </authorList>
    </citation>
    <scope>IDENTIFICATION</scope>
    <source>
        <tissue evidence="3">Whole larval tissue</tissue>
    </source>
</reference>
<dbReference type="GeneID" id="118280886"/>
<gene>
    <name evidence="3" type="primary">LOC118280886</name>
</gene>
<name>A0A9R0DZV9_SPOFR</name>
<organism evidence="2 3">
    <name type="scientific">Spodoptera frugiperda</name>
    <name type="common">Fall armyworm</name>
    <dbReference type="NCBI Taxonomy" id="7108"/>
    <lineage>
        <taxon>Eukaryota</taxon>
        <taxon>Metazoa</taxon>
        <taxon>Ecdysozoa</taxon>
        <taxon>Arthropoda</taxon>
        <taxon>Hexapoda</taxon>
        <taxon>Insecta</taxon>
        <taxon>Pterygota</taxon>
        <taxon>Neoptera</taxon>
        <taxon>Endopterygota</taxon>
        <taxon>Lepidoptera</taxon>
        <taxon>Glossata</taxon>
        <taxon>Ditrysia</taxon>
        <taxon>Noctuoidea</taxon>
        <taxon>Noctuidae</taxon>
        <taxon>Amphipyrinae</taxon>
        <taxon>Spodoptera</taxon>
    </lineage>
</organism>
<feature type="region of interest" description="Disordered" evidence="1">
    <location>
        <begin position="83"/>
        <end position="115"/>
    </location>
</feature>
<evidence type="ECO:0000256" key="1">
    <source>
        <dbReference type="SAM" id="MobiDB-lite"/>
    </source>
</evidence>
<feature type="region of interest" description="Disordered" evidence="1">
    <location>
        <begin position="506"/>
        <end position="525"/>
    </location>
</feature>